<protein>
    <submittedName>
        <fullName evidence="2">SEC14 cytosolic factor</fullName>
    </submittedName>
</protein>
<reference evidence="2 3" key="1">
    <citation type="submission" date="2017-12" db="EMBL/GenBank/DDBJ databases">
        <title>Sequencing, de novo assembly and annotation of complete genome of a new Thraustochytrid species, strain FCC1311.</title>
        <authorList>
            <person name="Sedici K."/>
            <person name="Godart F."/>
            <person name="Aiese Cigliano R."/>
            <person name="Sanseverino W."/>
            <person name="Barakat M."/>
            <person name="Ortet P."/>
            <person name="Marechal E."/>
            <person name="Cagnac O."/>
            <person name="Amato A."/>
        </authorList>
    </citation>
    <scope>NUCLEOTIDE SEQUENCE [LARGE SCALE GENOMIC DNA]</scope>
</reference>
<dbReference type="Pfam" id="PF00650">
    <property type="entry name" value="CRAL_TRIO"/>
    <property type="match status" value="1"/>
</dbReference>
<dbReference type="InterPro" id="IPR036273">
    <property type="entry name" value="CRAL/TRIO_N_dom_sf"/>
</dbReference>
<evidence type="ECO:0000313" key="2">
    <source>
        <dbReference type="EMBL" id="GBG31558.1"/>
    </source>
</evidence>
<dbReference type="CDD" id="cd00170">
    <property type="entry name" value="SEC14"/>
    <property type="match status" value="1"/>
</dbReference>
<dbReference type="Gene3D" id="3.40.525.10">
    <property type="entry name" value="CRAL-TRIO lipid binding domain"/>
    <property type="match status" value="1"/>
</dbReference>
<gene>
    <name evidence="2" type="ORF">FCC1311_084531</name>
</gene>
<dbReference type="Proteomes" id="UP000241890">
    <property type="component" value="Unassembled WGS sequence"/>
</dbReference>
<sequence>MAAMTQDKAAVEQAHVAEELVLDNVDGLRAAVQEACKKYEAEVGHKLPADLVSDVRMARFLSAHAQDEGKAASAYEQMLAWRKEMEIEALRKKHLEEVEILQQSSFPHWKEIREAGEYGPWYVAGKSHAGDLVHLEVIGASDPSFLLTQVSDRMVLEHYIGFFETRAKILDSLSAETNRMVRTVQIRDLSKFGVSLVQHASAMKVLSAVMKAGSAYYPESSSKVIFVNTPMSFYGVWKMASMALRQRTLDKVTFLQSRYHRELLKYVEPRVIHRLEKMKSIDNHDFIEKGEEEDHLPLEISATVSVAAGKTDYYPLWMTRSGPRSKAVIEVSVPSGSAAGTEPPSAELIFCSNAEGHKVEETKLPGAAYATGVPGRYEVTFPEMLPDTVQDAYLLVTFDNTASWMMSLSVPLKVSFTGEAAA</sequence>
<dbReference type="InterPro" id="IPR036865">
    <property type="entry name" value="CRAL-TRIO_dom_sf"/>
</dbReference>
<comment type="caution">
    <text evidence="2">The sequence shown here is derived from an EMBL/GenBank/DDBJ whole genome shotgun (WGS) entry which is preliminary data.</text>
</comment>
<organism evidence="2 3">
    <name type="scientific">Hondaea fermentalgiana</name>
    <dbReference type="NCBI Taxonomy" id="2315210"/>
    <lineage>
        <taxon>Eukaryota</taxon>
        <taxon>Sar</taxon>
        <taxon>Stramenopiles</taxon>
        <taxon>Bigyra</taxon>
        <taxon>Labyrinthulomycetes</taxon>
        <taxon>Thraustochytrida</taxon>
        <taxon>Thraustochytriidae</taxon>
        <taxon>Hondaea</taxon>
    </lineage>
</organism>
<dbReference type="PANTHER" id="PTHR45657">
    <property type="entry name" value="CRAL-TRIO DOMAIN-CONTAINING PROTEIN YKL091C-RELATED"/>
    <property type="match status" value="1"/>
</dbReference>
<dbReference type="PANTHER" id="PTHR45657:SF1">
    <property type="entry name" value="CRAL-TRIO DOMAIN-CONTAINING PROTEIN YKL091C-RELATED"/>
    <property type="match status" value="1"/>
</dbReference>
<dbReference type="SUPFAM" id="SSF46938">
    <property type="entry name" value="CRAL/TRIO N-terminal domain"/>
    <property type="match status" value="1"/>
</dbReference>
<evidence type="ECO:0000313" key="3">
    <source>
        <dbReference type="Proteomes" id="UP000241890"/>
    </source>
</evidence>
<dbReference type="SUPFAM" id="SSF52087">
    <property type="entry name" value="CRAL/TRIO domain"/>
    <property type="match status" value="1"/>
</dbReference>
<dbReference type="InterPro" id="IPR051026">
    <property type="entry name" value="PI/PC_transfer"/>
</dbReference>
<accession>A0A2R5GP54</accession>
<evidence type="ECO:0000259" key="1">
    <source>
        <dbReference type="PROSITE" id="PS50191"/>
    </source>
</evidence>
<proteinExistence type="predicted"/>
<dbReference type="SMART" id="SM00516">
    <property type="entry name" value="SEC14"/>
    <property type="match status" value="1"/>
</dbReference>
<dbReference type="InterPro" id="IPR001251">
    <property type="entry name" value="CRAL-TRIO_dom"/>
</dbReference>
<feature type="domain" description="CRAL-TRIO" evidence="1">
    <location>
        <begin position="111"/>
        <end position="284"/>
    </location>
</feature>
<name>A0A2R5GP54_9STRA</name>
<dbReference type="PROSITE" id="PS50191">
    <property type="entry name" value="CRAL_TRIO"/>
    <property type="match status" value="1"/>
</dbReference>
<dbReference type="EMBL" id="BEYU01000100">
    <property type="protein sequence ID" value="GBG31558.1"/>
    <property type="molecule type" value="Genomic_DNA"/>
</dbReference>
<dbReference type="OrthoDB" id="1434354at2759"/>
<keyword evidence="3" id="KW-1185">Reference proteome</keyword>
<dbReference type="AlphaFoldDB" id="A0A2R5GP54"/>
<dbReference type="InParanoid" id="A0A2R5GP54"/>